<feature type="region of interest" description="Disordered" evidence="1">
    <location>
        <begin position="174"/>
        <end position="194"/>
    </location>
</feature>
<dbReference type="EMBL" id="DF968439">
    <property type="protein sequence ID" value="GAP52502.1"/>
    <property type="molecule type" value="Genomic_DNA"/>
</dbReference>
<feature type="non-terminal residue" evidence="2">
    <location>
        <position position="194"/>
    </location>
</feature>
<accession>A0A0K8PX68</accession>
<evidence type="ECO:0000256" key="1">
    <source>
        <dbReference type="SAM" id="MobiDB-lite"/>
    </source>
</evidence>
<protein>
    <submittedName>
        <fullName evidence="2">Uncharacterized protein</fullName>
    </submittedName>
</protein>
<gene>
    <name evidence="2" type="ORF">SAZU_7379</name>
</gene>
<keyword evidence="3" id="KW-1185">Reference proteome</keyword>
<evidence type="ECO:0000313" key="2">
    <source>
        <dbReference type="EMBL" id="GAP52502.1"/>
    </source>
</evidence>
<sequence>MPWVGDRGDIPATSEKGFHVVVDQNPSTLDPTPLRTAAISRRVNALFRAMATDLLLREQFVTDPAQILSEYVDGQQISPQRSSALNQLIYAVAVDTDVLRWLRSYVLTNQETPVSRDRFMVEFGRAVTENRSLPVVLALLRFSLEKEDIAAVDESLVYILNNCGMFHEEQLSGTEMSTGTQFGTETSGTHMSTG</sequence>
<evidence type="ECO:0000313" key="3">
    <source>
        <dbReference type="Proteomes" id="UP000053859"/>
    </source>
</evidence>
<dbReference type="AlphaFoldDB" id="A0A0K8PX68"/>
<organism evidence="2 3">
    <name type="scientific">Streptomyces azureus</name>
    <dbReference type="NCBI Taxonomy" id="146537"/>
    <lineage>
        <taxon>Bacteria</taxon>
        <taxon>Bacillati</taxon>
        <taxon>Actinomycetota</taxon>
        <taxon>Actinomycetes</taxon>
        <taxon>Kitasatosporales</taxon>
        <taxon>Streptomycetaceae</taxon>
        <taxon>Streptomyces</taxon>
    </lineage>
</organism>
<dbReference type="Proteomes" id="UP000053859">
    <property type="component" value="Unassembled WGS sequence"/>
</dbReference>
<proteinExistence type="predicted"/>
<reference evidence="2" key="1">
    <citation type="journal article" date="2015" name="Genome Announc.">
        <title>Draft Genome Sequence of Thiostrepton-Producing Streptomyces azureus ATCC 14921.</title>
        <authorList>
            <person name="Sakihara K."/>
            <person name="Maeda J."/>
            <person name="Tashiro K."/>
            <person name="Fujino Y."/>
            <person name="Kuhara S."/>
            <person name="Ohshima T."/>
            <person name="Ogata S."/>
            <person name="Doi K."/>
        </authorList>
    </citation>
    <scope>NUCLEOTIDE SEQUENCE [LARGE SCALE GENOMIC DNA]</scope>
    <source>
        <strain evidence="2">ATCC14921</strain>
    </source>
</reference>
<name>A0A0K8PX68_STRAJ</name>